<evidence type="ECO:0000256" key="6">
    <source>
        <dbReference type="SAM" id="Phobius"/>
    </source>
</evidence>
<dbReference type="RefSeq" id="WP_230737954.1">
    <property type="nucleotide sequence ID" value="NZ_JAJNDB010000005.1"/>
</dbReference>
<feature type="transmembrane region" description="Helical" evidence="6">
    <location>
        <begin position="159"/>
        <end position="178"/>
    </location>
</feature>
<feature type="transmembrane region" description="Helical" evidence="6">
    <location>
        <begin position="125"/>
        <end position="150"/>
    </location>
</feature>
<comment type="subcellular location">
    <subcellularLocation>
        <location evidence="1">Cell membrane</location>
        <topology evidence="1">Multi-pass membrane protein</topology>
    </subcellularLocation>
</comment>
<dbReference type="EMBL" id="JAJNDB010000005">
    <property type="protein sequence ID" value="MCD2196097.1"/>
    <property type="molecule type" value="Genomic_DNA"/>
</dbReference>
<comment type="caution">
    <text evidence="7">The sequence shown here is derived from an EMBL/GenBank/DDBJ whole genome shotgun (WGS) entry which is preliminary data.</text>
</comment>
<evidence type="ECO:0000256" key="4">
    <source>
        <dbReference type="ARBA" id="ARBA00022989"/>
    </source>
</evidence>
<evidence type="ECO:0000313" key="8">
    <source>
        <dbReference type="Proteomes" id="UP001199469"/>
    </source>
</evidence>
<accession>A0ABS8PCV0</accession>
<dbReference type="PANTHER" id="PTHR30250">
    <property type="entry name" value="PST FAMILY PREDICTED COLANIC ACID TRANSPORTER"/>
    <property type="match status" value="1"/>
</dbReference>
<evidence type="ECO:0000256" key="5">
    <source>
        <dbReference type="ARBA" id="ARBA00023136"/>
    </source>
</evidence>
<protein>
    <recommendedName>
        <fullName evidence="9">O-antigen/teichoic acid export membrane protein</fullName>
    </recommendedName>
</protein>
<proteinExistence type="predicted"/>
<reference evidence="7 8" key="1">
    <citation type="submission" date="2021-11" db="EMBL/GenBank/DDBJ databases">
        <title>Draft genome sequence of Actinomycetospora sp. SF1 isolated from the rhizosphere soil.</title>
        <authorList>
            <person name="Duangmal K."/>
            <person name="Chantavorakit T."/>
        </authorList>
    </citation>
    <scope>NUCLEOTIDE SEQUENCE [LARGE SCALE GENOMIC DNA]</scope>
    <source>
        <strain evidence="7 8">TBRC 5722</strain>
    </source>
</reference>
<keyword evidence="8" id="KW-1185">Reference proteome</keyword>
<dbReference type="Proteomes" id="UP001199469">
    <property type="component" value="Unassembled WGS sequence"/>
</dbReference>
<dbReference type="PANTHER" id="PTHR30250:SF11">
    <property type="entry name" value="O-ANTIGEN TRANSPORTER-RELATED"/>
    <property type="match status" value="1"/>
</dbReference>
<evidence type="ECO:0000256" key="1">
    <source>
        <dbReference type="ARBA" id="ARBA00004651"/>
    </source>
</evidence>
<gene>
    <name evidence="7" type="ORF">LQ327_22245</name>
</gene>
<organism evidence="7 8">
    <name type="scientific">Actinomycetospora endophytica</name>
    <dbReference type="NCBI Taxonomy" id="2291215"/>
    <lineage>
        <taxon>Bacteria</taxon>
        <taxon>Bacillati</taxon>
        <taxon>Actinomycetota</taxon>
        <taxon>Actinomycetes</taxon>
        <taxon>Pseudonocardiales</taxon>
        <taxon>Pseudonocardiaceae</taxon>
        <taxon>Actinomycetospora</taxon>
    </lineage>
</organism>
<dbReference type="Pfam" id="PF01943">
    <property type="entry name" value="Polysacc_synt"/>
    <property type="match status" value="1"/>
</dbReference>
<dbReference type="InterPro" id="IPR050833">
    <property type="entry name" value="Poly_Biosynth_Transport"/>
</dbReference>
<sequence>MNALVGTRHALRAHRVIWSNAGSLFGATVVGAPLGFVFWWAAARLFPPAVVGYGSTATSAMVLMGNLGSLGFGTVVIGELARRDRASAPVVSAALAATIGLSLVLGGGAAAIGTRLIGDSGPVEVILFVVGVVLTGVAFVLDAAVVGLLAGSVQLSRNVVFHLVKLALLVLVGVWWWQAGVTELLIAWVVGVGASVAWSVSALARRGVPPWSRPDSTFLRALPRSATAHNGVNLGLETSQSAIPIVATALVSATAGAGFYAAWMFLSFAYILPFHLGTALFAAGKERSGTLQHRLRFSLGISGLAGVVGIPLLILLAPVGLAFFGPSYAELGTAPLRILAVAYFPMVVWAHFVAVCRIRDRIGFAAVVVLIGTALEVAGAVVGAVTYGLVGLAVGLAAAKVIEGIAAVPTVLVALRTADELPEPVADGGGDP</sequence>
<feature type="transmembrane region" description="Helical" evidence="6">
    <location>
        <begin position="184"/>
        <end position="204"/>
    </location>
</feature>
<feature type="transmembrane region" description="Helical" evidence="6">
    <location>
        <begin position="362"/>
        <end position="387"/>
    </location>
</feature>
<keyword evidence="5 6" id="KW-0472">Membrane</keyword>
<feature type="transmembrane region" description="Helical" evidence="6">
    <location>
        <begin position="61"/>
        <end position="81"/>
    </location>
</feature>
<feature type="transmembrane region" description="Helical" evidence="6">
    <location>
        <begin position="336"/>
        <end position="355"/>
    </location>
</feature>
<feature type="transmembrane region" description="Helical" evidence="6">
    <location>
        <begin position="21"/>
        <end position="41"/>
    </location>
</feature>
<dbReference type="InterPro" id="IPR002797">
    <property type="entry name" value="Polysacc_synth"/>
</dbReference>
<evidence type="ECO:0008006" key="9">
    <source>
        <dbReference type="Google" id="ProtNLM"/>
    </source>
</evidence>
<name>A0ABS8PCV0_9PSEU</name>
<keyword evidence="4 6" id="KW-1133">Transmembrane helix</keyword>
<keyword evidence="3 6" id="KW-0812">Transmembrane</keyword>
<evidence type="ECO:0000313" key="7">
    <source>
        <dbReference type="EMBL" id="MCD2196097.1"/>
    </source>
</evidence>
<evidence type="ECO:0000256" key="3">
    <source>
        <dbReference type="ARBA" id="ARBA00022692"/>
    </source>
</evidence>
<feature type="transmembrane region" description="Helical" evidence="6">
    <location>
        <begin position="93"/>
        <end position="113"/>
    </location>
</feature>
<feature type="transmembrane region" description="Helical" evidence="6">
    <location>
        <begin position="268"/>
        <end position="285"/>
    </location>
</feature>
<evidence type="ECO:0000256" key="2">
    <source>
        <dbReference type="ARBA" id="ARBA00022475"/>
    </source>
</evidence>
<keyword evidence="2" id="KW-1003">Cell membrane</keyword>
<feature type="transmembrane region" description="Helical" evidence="6">
    <location>
        <begin position="297"/>
        <end position="324"/>
    </location>
</feature>